<comment type="caution">
    <text evidence="4">The sequence shown here is derived from an EMBL/GenBank/DDBJ whole genome shotgun (WGS) entry which is preliminary data.</text>
</comment>
<feature type="transmembrane region" description="Helical" evidence="2">
    <location>
        <begin position="228"/>
        <end position="246"/>
    </location>
</feature>
<sequence length="283" mass="30862">MARNRRQESRGGGPGEEPCATGACAPALDELEAAHPDAWTGGVLTRGTGVDVSYALSYHAIARQIGLPAVTVTGWTSGTPHMWNRVFLEGQWCDIDPAWDDAGEQAVSTYQLHAANALDGHTVDSGWMSGAHIAAYGDWGSIADTRYAAPASDMRDIWPAGQTGHTREWPRLSSLPAMVALQIIWAEYLAFTIYFILALANGKGLTVLSGRMGRTIRFTPAQVFRTRMMYMVIAAIFFSYAIFKYGDMSNNRGLFGLAVVLLVPLLLAKWPGFFMRPDAGTRQ</sequence>
<dbReference type="SUPFAM" id="SSF54001">
    <property type="entry name" value="Cysteine proteinases"/>
    <property type="match status" value="1"/>
</dbReference>
<dbReference type="SMART" id="SM00460">
    <property type="entry name" value="TGc"/>
    <property type="match status" value="1"/>
</dbReference>
<evidence type="ECO:0000256" key="1">
    <source>
        <dbReference type="SAM" id="MobiDB-lite"/>
    </source>
</evidence>
<dbReference type="Pfam" id="PF01841">
    <property type="entry name" value="Transglut_core"/>
    <property type="match status" value="1"/>
</dbReference>
<feature type="transmembrane region" description="Helical" evidence="2">
    <location>
        <begin position="177"/>
        <end position="200"/>
    </location>
</feature>
<dbReference type="InterPro" id="IPR002931">
    <property type="entry name" value="Transglutaminase-like"/>
</dbReference>
<dbReference type="Gene3D" id="3.10.620.30">
    <property type="match status" value="1"/>
</dbReference>
<dbReference type="Proteomes" id="UP000265970">
    <property type="component" value="Unassembled WGS sequence"/>
</dbReference>
<organism evidence="4 5">
    <name type="scientific">Bifidobacterium pseudolongum</name>
    <dbReference type="NCBI Taxonomy" id="1694"/>
    <lineage>
        <taxon>Bacteria</taxon>
        <taxon>Bacillati</taxon>
        <taxon>Actinomycetota</taxon>
        <taxon>Actinomycetes</taxon>
        <taxon>Bifidobacteriales</taxon>
        <taxon>Bifidobacteriaceae</taxon>
        <taxon>Bifidobacterium</taxon>
    </lineage>
</organism>
<proteinExistence type="predicted"/>
<name>A0A395XFM6_9BIFI</name>
<keyword evidence="2" id="KW-0812">Transmembrane</keyword>
<protein>
    <recommendedName>
        <fullName evidence="3">Transglutaminase-like domain-containing protein</fullName>
    </recommendedName>
</protein>
<feature type="region of interest" description="Disordered" evidence="1">
    <location>
        <begin position="1"/>
        <end position="21"/>
    </location>
</feature>
<keyword evidence="2" id="KW-1133">Transmembrane helix</keyword>
<reference evidence="4 5" key="1">
    <citation type="submission" date="2018-08" db="EMBL/GenBank/DDBJ databases">
        <title>A genome reference for cultivated species of the human gut microbiota.</title>
        <authorList>
            <person name="Zou Y."/>
            <person name="Xue W."/>
            <person name="Luo G."/>
        </authorList>
    </citation>
    <scope>NUCLEOTIDE SEQUENCE [LARGE SCALE GENOMIC DNA]</scope>
    <source>
        <strain evidence="4 5">AF13-3LB</strain>
    </source>
</reference>
<dbReference type="InterPro" id="IPR038765">
    <property type="entry name" value="Papain-like_cys_pep_sf"/>
</dbReference>
<dbReference type="AlphaFoldDB" id="A0A395XFM6"/>
<feature type="transmembrane region" description="Helical" evidence="2">
    <location>
        <begin position="253"/>
        <end position="273"/>
    </location>
</feature>
<accession>A0A395XFM6</accession>
<evidence type="ECO:0000256" key="2">
    <source>
        <dbReference type="SAM" id="Phobius"/>
    </source>
</evidence>
<evidence type="ECO:0000313" key="4">
    <source>
        <dbReference type="EMBL" id="RGW09288.1"/>
    </source>
</evidence>
<feature type="domain" description="Transglutaminase-like" evidence="3">
    <location>
        <begin position="43"/>
        <end position="99"/>
    </location>
</feature>
<dbReference type="EMBL" id="QRZV01000003">
    <property type="protein sequence ID" value="RGW09288.1"/>
    <property type="molecule type" value="Genomic_DNA"/>
</dbReference>
<keyword evidence="2" id="KW-0472">Membrane</keyword>
<gene>
    <name evidence="4" type="ORF">DWV92_06455</name>
</gene>
<evidence type="ECO:0000259" key="3">
    <source>
        <dbReference type="SMART" id="SM00460"/>
    </source>
</evidence>
<evidence type="ECO:0000313" key="5">
    <source>
        <dbReference type="Proteomes" id="UP000265970"/>
    </source>
</evidence>